<evidence type="ECO:0000256" key="1">
    <source>
        <dbReference type="ARBA" id="ARBA00004328"/>
    </source>
</evidence>
<dbReference type="AlphaFoldDB" id="A0A4Z0GIN1"/>
<protein>
    <submittedName>
        <fullName evidence="4">Phage major capsid protein</fullName>
    </submittedName>
</protein>
<proteinExistence type="predicted"/>
<gene>
    <name evidence="4" type="ORF">E4665_17670</name>
</gene>
<dbReference type="Gene3D" id="3.30.2400.10">
    <property type="entry name" value="Major capsid protein gp5"/>
    <property type="match status" value="1"/>
</dbReference>
<dbReference type="SUPFAM" id="SSF56563">
    <property type="entry name" value="Major capsid protein gp5"/>
    <property type="match status" value="1"/>
</dbReference>
<comment type="subcellular location">
    <subcellularLocation>
        <location evidence="1">Virion</location>
    </subcellularLocation>
</comment>
<evidence type="ECO:0000259" key="3">
    <source>
        <dbReference type="Pfam" id="PF05065"/>
    </source>
</evidence>
<dbReference type="Proteomes" id="UP000298347">
    <property type="component" value="Unassembled WGS sequence"/>
</dbReference>
<dbReference type="InterPro" id="IPR054612">
    <property type="entry name" value="Phage_capsid-like_C"/>
</dbReference>
<dbReference type="EMBL" id="SRJD01000041">
    <property type="protein sequence ID" value="TGA95714.1"/>
    <property type="molecule type" value="Genomic_DNA"/>
</dbReference>
<dbReference type="InterPro" id="IPR024455">
    <property type="entry name" value="Phage_capsid"/>
</dbReference>
<comment type="caution">
    <text evidence="4">The sequence shown here is derived from an EMBL/GenBank/DDBJ whole genome shotgun (WGS) entry which is preliminary data.</text>
</comment>
<dbReference type="OrthoDB" id="85826at2"/>
<feature type="domain" description="Phage capsid-like C-terminal" evidence="3">
    <location>
        <begin position="118"/>
        <end position="398"/>
    </location>
</feature>
<evidence type="ECO:0000313" key="5">
    <source>
        <dbReference type="Proteomes" id="UP000298347"/>
    </source>
</evidence>
<name>A0A4Z0GIN1_9BACL</name>
<dbReference type="NCBIfam" id="TIGR01554">
    <property type="entry name" value="major_cap_HK97"/>
    <property type="match status" value="1"/>
</dbReference>
<feature type="region of interest" description="Disordered" evidence="2">
    <location>
        <begin position="56"/>
        <end position="82"/>
    </location>
</feature>
<reference evidence="4 5" key="1">
    <citation type="journal article" date="2015" name="Int. J. Syst. Evol. Microbiol.">
        <title>Sporolactobacillus shoreae sp. nov. and Sporolactobacillus spathodeae sp. nov., two spore-forming lactic acid bacteria isolated from tree barks in Thailand.</title>
        <authorList>
            <person name="Thamacharoensuk T."/>
            <person name="Kitahara M."/>
            <person name="Ohkuma M."/>
            <person name="Thongchul N."/>
            <person name="Tanasupawat S."/>
        </authorList>
    </citation>
    <scope>NUCLEOTIDE SEQUENCE [LARGE SCALE GENOMIC DNA]</scope>
    <source>
        <strain evidence="4 5">BK92</strain>
    </source>
</reference>
<dbReference type="Gene3D" id="3.30.2320.10">
    <property type="entry name" value="hypothetical protein PF0899 domain"/>
    <property type="match status" value="1"/>
</dbReference>
<evidence type="ECO:0000256" key="2">
    <source>
        <dbReference type="SAM" id="MobiDB-lite"/>
    </source>
</evidence>
<organism evidence="4 5">
    <name type="scientific">Sporolactobacillus shoreae</name>
    <dbReference type="NCBI Taxonomy" id="1465501"/>
    <lineage>
        <taxon>Bacteria</taxon>
        <taxon>Bacillati</taxon>
        <taxon>Bacillota</taxon>
        <taxon>Bacilli</taxon>
        <taxon>Bacillales</taxon>
        <taxon>Sporolactobacillaceae</taxon>
        <taxon>Sporolactobacillus</taxon>
    </lineage>
</organism>
<sequence length="415" mass="45841">MNIEQLRNAWIAAGQKVVDAQEKVQQALLDDEVTAEQIKDFKAKLDAAKAKRDMAKEQLDEVEAEGAQGAARSPKTPVKEPSAKEKFVTNFKALLRGREMPFKDLVVSDPDGNDEGLGLTIPPDIETQVFYLIRQYDALQQYVDVRPVTLKTGSLNLEKWRDITPFADLDDETATIGANDDPNVKKITWEIHRHAGISAITNTLLKDSPENIIANITAWLAKKEVVTRNAKILAALAALPSAQDRTLTKFDDIKDAFNTGLDPALHATTTWFTNQSGFNVLDKVKDAMGNYLIQKKIVANSQTPMADGQVISEIPIILGRPVKIISDRWLPNGGTTGSPVYPLYVGDMKETVKLFDREQLSLLATNIGAGSFETDQTKLRAIDRFDVELWDTEAMLFCTFTGIADQQGHVISTAS</sequence>
<dbReference type="Pfam" id="PF05065">
    <property type="entry name" value="Phage_capsid"/>
    <property type="match status" value="1"/>
</dbReference>
<dbReference type="RefSeq" id="WP_135350120.1">
    <property type="nucleotide sequence ID" value="NZ_SRJD01000041.1"/>
</dbReference>
<evidence type="ECO:0000313" key="4">
    <source>
        <dbReference type="EMBL" id="TGA95714.1"/>
    </source>
</evidence>
<keyword evidence="5" id="KW-1185">Reference proteome</keyword>
<accession>A0A4Z0GIN1</accession>